<dbReference type="PhylomeDB" id="A0A068TR08"/>
<keyword evidence="2" id="KW-1185">Reference proteome</keyword>
<name>A0A068TR08_COFCA</name>
<evidence type="ECO:0000313" key="1">
    <source>
        <dbReference type="EMBL" id="CDO98472.1"/>
    </source>
</evidence>
<proteinExistence type="predicted"/>
<dbReference type="AlphaFoldDB" id="A0A068TR08"/>
<accession>A0A068TR08</accession>
<gene>
    <name evidence="1" type="ORF">GSCOC_T00022577001</name>
</gene>
<reference evidence="2" key="1">
    <citation type="journal article" date="2014" name="Science">
        <title>The coffee genome provides insight into the convergent evolution of caffeine biosynthesis.</title>
        <authorList>
            <person name="Denoeud F."/>
            <person name="Carretero-Paulet L."/>
            <person name="Dereeper A."/>
            <person name="Droc G."/>
            <person name="Guyot R."/>
            <person name="Pietrella M."/>
            <person name="Zheng C."/>
            <person name="Alberti A."/>
            <person name="Anthony F."/>
            <person name="Aprea G."/>
            <person name="Aury J.M."/>
            <person name="Bento P."/>
            <person name="Bernard M."/>
            <person name="Bocs S."/>
            <person name="Campa C."/>
            <person name="Cenci A."/>
            <person name="Combes M.C."/>
            <person name="Crouzillat D."/>
            <person name="Da Silva C."/>
            <person name="Daddiego L."/>
            <person name="De Bellis F."/>
            <person name="Dussert S."/>
            <person name="Garsmeur O."/>
            <person name="Gayraud T."/>
            <person name="Guignon V."/>
            <person name="Jahn K."/>
            <person name="Jamilloux V."/>
            <person name="Joet T."/>
            <person name="Labadie K."/>
            <person name="Lan T."/>
            <person name="Leclercq J."/>
            <person name="Lepelley M."/>
            <person name="Leroy T."/>
            <person name="Li L.T."/>
            <person name="Librado P."/>
            <person name="Lopez L."/>
            <person name="Munoz A."/>
            <person name="Noel B."/>
            <person name="Pallavicini A."/>
            <person name="Perrotta G."/>
            <person name="Poncet V."/>
            <person name="Pot D."/>
            <person name="Priyono X."/>
            <person name="Rigoreau M."/>
            <person name="Rouard M."/>
            <person name="Rozas J."/>
            <person name="Tranchant-Dubreuil C."/>
            <person name="VanBuren R."/>
            <person name="Zhang Q."/>
            <person name="Andrade A.C."/>
            <person name="Argout X."/>
            <person name="Bertrand B."/>
            <person name="de Kochko A."/>
            <person name="Graziosi G."/>
            <person name="Henry R.J."/>
            <person name="Jayarama X."/>
            <person name="Ming R."/>
            <person name="Nagai C."/>
            <person name="Rounsley S."/>
            <person name="Sankoff D."/>
            <person name="Giuliano G."/>
            <person name="Albert V.A."/>
            <person name="Wincker P."/>
            <person name="Lashermes P."/>
        </authorList>
    </citation>
    <scope>NUCLEOTIDE SEQUENCE [LARGE SCALE GENOMIC DNA]</scope>
    <source>
        <strain evidence="2">cv. DH200-94</strain>
    </source>
</reference>
<organism evidence="1 2">
    <name type="scientific">Coffea canephora</name>
    <name type="common">Robusta coffee</name>
    <dbReference type="NCBI Taxonomy" id="49390"/>
    <lineage>
        <taxon>Eukaryota</taxon>
        <taxon>Viridiplantae</taxon>
        <taxon>Streptophyta</taxon>
        <taxon>Embryophyta</taxon>
        <taxon>Tracheophyta</taxon>
        <taxon>Spermatophyta</taxon>
        <taxon>Magnoliopsida</taxon>
        <taxon>eudicotyledons</taxon>
        <taxon>Gunneridae</taxon>
        <taxon>Pentapetalae</taxon>
        <taxon>asterids</taxon>
        <taxon>lamiids</taxon>
        <taxon>Gentianales</taxon>
        <taxon>Rubiaceae</taxon>
        <taxon>Ixoroideae</taxon>
        <taxon>Gardenieae complex</taxon>
        <taxon>Bertiereae - Coffeeae clade</taxon>
        <taxon>Coffeeae</taxon>
        <taxon>Coffea</taxon>
    </lineage>
</organism>
<dbReference type="InParanoid" id="A0A068TR08"/>
<dbReference type="Gramene" id="CDO98472">
    <property type="protein sequence ID" value="CDO98472"/>
    <property type="gene ID" value="GSCOC_T00022577001"/>
</dbReference>
<evidence type="ECO:0000313" key="2">
    <source>
        <dbReference type="Proteomes" id="UP000295252"/>
    </source>
</evidence>
<protein>
    <recommendedName>
        <fullName evidence="3">DDE Tnp4 domain-containing protein</fullName>
    </recommendedName>
</protein>
<dbReference type="EMBL" id="HG739086">
    <property type="protein sequence ID" value="CDO98472.1"/>
    <property type="molecule type" value="Genomic_DNA"/>
</dbReference>
<evidence type="ECO:0008006" key="3">
    <source>
        <dbReference type="Google" id="ProtNLM"/>
    </source>
</evidence>
<dbReference type="Proteomes" id="UP000295252">
    <property type="component" value="Chromosome VI"/>
</dbReference>
<sequence length="67" mass="7407">MTRFHLKPKQIPPISPILPPLSLTPRILKNTLLDPNSGFLMPPLGKYYAVDAAYTNIPGFMAPFRGA</sequence>